<dbReference type="InterPro" id="IPR050782">
    <property type="entry name" value="PP1_regulatory_subunit_3"/>
</dbReference>
<accession>A0A815V585</accession>
<dbReference type="GO" id="GO:0005979">
    <property type="term" value="P:regulation of glycogen biosynthetic process"/>
    <property type="evidence" value="ECO:0007669"/>
    <property type="project" value="TreeGrafter"/>
</dbReference>
<proteinExistence type="predicted"/>
<dbReference type="EMBL" id="CAJNOV010013542">
    <property type="protein sequence ID" value="CAF1524829.1"/>
    <property type="molecule type" value="Genomic_DNA"/>
</dbReference>
<feature type="compositionally biased region" description="Polar residues" evidence="1">
    <location>
        <begin position="196"/>
        <end position="210"/>
    </location>
</feature>
<feature type="domain" description="CBM21" evidence="2">
    <location>
        <begin position="348"/>
        <end position="453"/>
    </location>
</feature>
<dbReference type="GO" id="GO:0008157">
    <property type="term" value="F:protein phosphatase 1 binding"/>
    <property type="evidence" value="ECO:0007669"/>
    <property type="project" value="TreeGrafter"/>
</dbReference>
<evidence type="ECO:0000256" key="1">
    <source>
        <dbReference type="SAM" id="MobiDB-lite"/>
    </source>
</evidence>
<feature type="compositionally biased region" description="Polar residues" evidence="1">
    <location>
        <begin position="136"/>
        <end position="168"/>
    </location>
</feature>
<feature type="compositionally biased region" description="Low complexity" evidence="1">
    <location>
        <begin position="113"/>
        <end position="123"/>
    </location>
</feature>
<dbReference type="PANTHER" id="PTHR12307">
    <property type="entry name" value="PROTEIN PHOSPHATASE 1 REGULATORY SUBUNIT"/>
    <property type="match status" value="1"/>
</dbReference>
<dbReference type="Proteomes" id="UP000663855">
    <property type="component" value="Unassembled WGS sequence"/>
</dbReference>
<dbReference type="InterPro" id="IPR038175">
    <property type="entry name" value="CBM21_dom_sf"/>
</dbReference>
<dbReference type="PANTHER" id="PTHR12307:SF53">
    <property type="entry name" value="PROTEIN PHOSPHATASE 1 REGULATORY SUBUNIT"/>
    <property type="match status" value="1"/>
</dbReference>
<evidence type="ECO:0000313" key="4">
    <source>
        <dbReference type="EMBL" id="CAF4064511.1"/>
    </source>
</evidence>
<dbReference type="Proteomes" id="UP000681967">
    <property type="component" value="Unassembled WGS sequence"/>
</dbReference>
<organism evidence="3 5">
    <name type="scientific">Rotaria magnacalcarata</name>
    <dbReference type="NCBI Taxonomy" id="392030"/>
    <lineage>
        <taxon>Eukaryota</taxon>
        <taxon>Metazoa</taxon>
        <taxon>Spiralia</taxon>
        <taxon>Gnathifera</taxon>
        <taxon>Rotifera</taxon>
        <taxon>Eurotatoria</taxon>
        <taxon>Bdelloidea</taxon>
        <taxon>Philodinida</taxon>
        <taxon>Philodinidae</taxon>
        <taxon>Rotaria</taxon>
    </lineage>
</organism>
<dbReference type="AlphaFoldDB" id="A0A815V585"/>
<dbReference type="Gene3D" id="2.60.40.2440">
    <property type="entry name" value="Carbohydrate binding type-21 domain"/>
    <property type="match status" value="1"/>
</dbReference>
<dbReference type="EMBL" id="CAJOBH010006728">
    <property type="protein sequence ID" value="CAF4064511.1"/>
    <property type="molecule type" value="Genomic_DNA"/>
</dbReference>
<dbReference type="PROSITE" id="PS51159">
    <property type="entry name" value="CBM21"/>
    <property type="match status" value="1"/>
</dbReference>
<comment type="caution">
    <text evidence="3">The sequence shown here is derived from an EMBL/GenBank/DDBJ whole genome shotgun (WGS) entry which is preliminary data.</text>
</comment>
<evidence type="ECO:0000313" key="5">
    <source>
        <dbReference type="Proteomes" id="UP000663855"/>
    </source>
</evidence>
<dbReference type="InterPro" id="IPR005036">
    <property type="entry name" value="CBM21_dom"/>
</dbReference>
<dbReference type="GO" id="GO:2001069">
    <property type="term" value="F:glycogen binding"/>
    <property type="evidence" value="ECO:0007669"/>
    <property type="project" value="TreeGrafter"/>
</dbReference>
<dbReference type="Pfam" id="PF03370">
    <property type="entry name" value="CBM_21"/>
    <property type="match status" value="1"/>
</dbReference>
<reference evidence="3" key="1">
    <citation type="submission" date="2021-02" db="EMBL/GenBank/DDBJ databases">
        <authorList>
            <person name="Nowell W R."/>
        </authorList>
    </citation>
    <scope>NUCLEOTIDE SEQUENCE</scope>
</reference>
<sequence>MTSDILVQQQTLLTKDEIVVPLEVEVDEGLFFYRQDPAGFLHFLQAFTNEPQRSISHSAPKKFLDTNSLPSSNEEEMQNFNGNVLGPIIKEDEISDTLDRILTSTKLDELNDDSILNSNSSLNAEPQVRRRKRRTAITQTSESQSNTVEHNNSNQDLNETIEQISLNENSEKTDESSDTTIPPGRRRGRRLRFRSHQQTSPISQESTSDNQTQFYASNEIQDSPTLLTTNISVSINSLNIFTGVLSRTRCIGKTKKVVRFADSDGGELTQVQYFQSFSDEDSTNLKFLSNNMYVPKSFNFEHKPWTFGVELPSKQTPDIRVSKKFFCLYRQPNSEHPETYLHEVWKQQIKLEFATIRLKSSLTGEQCLYGTLWATNVGYHKNVTVQYTFSRWSNKYEHEATHLYHSNDIRNLDKFEFNIDIPHDVDRVDFVLRYRVNGQEHWDNNNGKNYALETESAYTPKTTISLPHDCSFDEMRFY</sequence>
<feature type="compositionally biased region" description="Basic residues" evidence="1">
    <location>
        <begin position="184"/>
        <end position="195"/>
    </location>
</feature>
<name>A0A815V585_9BILA</name>
<feature type="region of interest" description="Disordered" evidence="1">
    <location>
        <begin position="112"/>
        <end position="210"/>
    </location>
</feature>
<protein>
    <recommendedName>
        <fullName evidence="2">CBM21 domain-containing protein</fullName>
    </recommendedName>
</protein>
<dbReference type="GO" id="GO:0000164">
    <property type="term" value="C:protein phosphatase type 1 complex"/>
    <property type="evidence" value="ECO:0007669"/>
    <property type="project" value="TreeGrafter"/>
</dbReference>
<evidence type="ECO:0000313" key="3">
    <source>
        <dbReference type="EMBL" id="CAF1524829.1"/>
    </source>
</evidence>
<evidence type="ECO:0000259" key="2">
    <source>
        <dbReference type="PROSITE" id="PS51159"/>
    </source>
</evidence>
<gene>
    <name evidence="4" type="ORF">BYL167_LOCUS17156</name>
    <name evidence="3" type="ORF">CJN711_LOCUS28635</name>
</gene>